<dbReference type="Gene3D" id="3.10.50.10">
    <property type="match status" value="1"/>
</dbReference>
<reference evidence="13 14" key="1">
    <citation type="submission" date="2011-06" db="EMBL/GenBank/DDBJ databases">
        <title>The Genome Sequence of Fusarium oxysporum FOSC 3-a.</title>
        <authorList>
            <consortium name="The Broad Institute Genome Sequencing Platform"/>
            <person name="Ma L.-J."/>
            <person name="Gale L.R."/>
            <person name="Schwartz D.C."/>
            <person name="Zhou S."/>
            <person name="Corby-Kistler H."/>
            <person name="Young S.K."/>
            <person name="Zeng Q."/>
            <person name="Gargeya S."/>
            <person name="Fitzgerald M."/>
            <person name="Haas B."/>
            <person name="Abouelleil A."/>
            <person name="Alvarado L."/>
            <person name="Arachchi H.M."/>
            <person name="Berlin A."/>
            <person name="Brown A."/>
            <person name="Chapman S.B."/>
            <person name="Chen Z."/>
            <person name="Dunbar C."/>
            <person name="Freedman E."/>
            <person name="Gearin G."/>
            <person name="Gellesch M."/>
            <person name="Goldberg J."/>
            <person name="Griggs A."/>
            <person name="Gujja S."/>
            <person name="Heiman D."/>
            <person name="Howarth C."/>
            <person name="Larson L."/>
            <person name="Lui A."/>
            <person name="MacDonald P.J.P."/>
            <person name="Mehta T."/>
            <person name="Montmayeur A."/>
            <person name="Murphy C."/>
            <person name="Neiman D."/>
            <person name="Pearson M."/>
            <person name="Priest M."/>
            <person name="Roberts A."/>
            <person name="Saif S."/>
            <person name="Shea T."/>
            <person name="Shenoy N."/>
            <person name="Sisk P."/>
            <person name="Stolte C."/>
            <person name="Sykes S."/>
            <person name="Wortman J."/>
            <person name="Nusbaum C."/>
            <person name="Birren B."/>
        </authorList>
    </citation>
    <scope>NUCLEOTIDE SEQUENCE [LARGE SCALE GENOMIC DNA]</scope>
    <source>
        <strain evidence="14">FOSC 3-a</strain>
    </source>
</reference>
<dbReference type="SUPFAM" id="SSF51445">
    <property type="entry name" value="(Trans)glycosidases"/>
    <property type="match status" value="1"/>
</dbReference>
<dbReference type="InterPro" id="IPR011583">
    <property type="entry name" value="Chitinase_II/V-like_cat"/>
</dbReference>
<proteinExistence type="inferred from homology"/>
<dbReference type="InterPro" id="IPR050314">
    <property type="entry name" value="Glycosyl_Hydrlase_18"/>
</dbReference>
<evidence type="ECO:0000256" key="8">
    <source>
        <dbReference type="ARBA" id="ARBA00023277"/>
    </source>
</evidence>
<evidence type="ECO:0000256" key="9">
    <source>
        <dbReference type="ARBA" id="ARBA00023295"/>
    </source>
</evidence>
<evidence type="ECO:0000256" key="7">
    <source>
        <dbReference type="ARBA" id="ARBA00023024"/>
    </source>
</evidence>
<dbReference type="GO" id="GO:0008061">
    <property type="term" value="F:chitin binding"/>
    <property type="evidence" value="ECO:0007669"/>
    <property type="project" value="InterPro"/>
</dbReference>
<evidence type="ECO:0000313" key="14">
    <source>
        <dbReference type="Proteomes" id="UP000030753"/>
    </source>
</evidence>
<name>W9IB40_FUSOX</name>
<comment type="subcellular location">
    <subcellularLocation>
        <location evidence="2">Secreted</location>
    </subcellularLocation>
</comment>
<dbReference type="GO" id="GO:0005576">
    <property type="term" value="C:extracellular region"/>
    <property type="evidence" value="ECO:0007669"/>
    <property type="project" value="UniProtKB-SubCell"/>
</dbReference>
<dbReference type="InterPro" id="IPR029070">
    <property type="entry name" value="Chitinase_insertion_sf"/>
</dbReference>
<dbReference type="EC" id="3.2.1.14" evidence="4"/>
<keyword evidence="8" id="KW-0119">Carbohydrate metabolism</keyword>
<evidence type="ECO:0000313" key="13">
    <source>
        <dbReference type="EMBL" id="EWY92143.1"/>
    </source>
</evidence>
<dbReference type="GO" id="GO:0006032">
    <property type="term" value="P:chitin catabolic process"/>
    <property type="evidence" value="ECO:0007669"/>
    <property type="project" value="UniProtKB-KW"/>
</dbReference>
<dbReference type="Pfam" id="PF00704">
    <property type="entry name" value="Glyco_hydro_18"/>
    <property type="match status" value="1"/>
</dbReference>
<keyword evidence="9 11" id="KW-0326">Glycosidase</keyword>
<dbReference type="PROSITE" id="PS51910">
    <property type="entry name" value="GH18_2"/>
    <property type="match status" value="1"/>
</dbReference>
<dbReference type="SMART" id="SM00636">
    <property type="entry name" value="Glyco_18"/>
    <property type="match status" value="1"/>
</dbReference>
<feature type="domain" description="GH18" evidence="12">
    <location>
        <begin position="99"/>
        <end position="457"/>
    </location>
</feature>
<evidence type="ECO:0000256" key="5">
    <source>
        <dbReference type="ARBA" id="ARBA00022525"/>
    </source>
</evidence>
<gene>
    <name evidence="13" type="ORF">FOYG_05730</name>
</gene>
<protein>
    <recommendedName>
        <fullName evidence="4">chitinase</fullName>
        <ecNumber evidence="4">3.2.1.14</ecNumber>
    </recommendedName>
</protein>
<dbReference type="AlphaFoldDB" id="W9IB40"/>
<comment type="similarity">
    <text evidence="3">Belongs to the glycosyl hydrolase 18 family. Chitinase class V subfamily.</text>
</comment>
<dbReference type="PANTHER" id="PTHR11177">
    <property type="entry name" value="CHITINASE"/>
    <property type="match status" value="1"/>
</dbReference>
<evidence type="ECO:0000256" key="3">
    <source>
        <dbReference type="ARBA" id="ARBA00008682"/>
    </source>
</evidence>
<comment type="catalytic activity">
    <reaction evidence="1">
        <text>Random endo-hydrolysis of N-acetyl-beta-D-glucosaminide (1-&gt;4)-beta-linkages in chitin and chitodextrins.</text>
        <dbReference type="EC" id="3.2.1.14"/>
    </reaction>
</comment>
<sequence>MRAVLSMAIVDWAQIFAERIVLPAVTPKASAIRAALVQSSPTIPSVRSTSAVRSMGKLLPTSYRRLQANSTSYCGTTKDFCGKKTVNRPSCSAKGSPMKRVVGYYEGWATTRSCDRFSPSDIPDGVYTHINFAFASINPKTFEIAPASSEDPALYRELTRKKKIDPKLKVFIAIGGWAFNDPGPTVTTFSDIARSETNQRTFIKSLVSFMATYGFDGVDIDWEYPAADDREGKEEDFANLPKLLNNIKSALKQNGDRNGLSIAIPASYWYLQHFDLAQISKHVDHFNVMTYDFHGAWDTPKSWLGNHLNSHTNLTEIKDAFDLLWRNKIDPNQVNMGLAFYARTFTASSSSCMSPGCLFDAGGPAEPCTDAVGVMSNPEIMRKLGGKAGQGDLDKTAAVKTLKFGRTWLTYDDVDTWKLKLDFARSQCLGGAMVWAISQDTSDGKFSKQLQLATGYKSRAVTTFNSSIALGGGVFKETTESEANIDVPIDPCRWSDCGKACPSEWSAVQRMDPWRRNSQERMQDSTGCGGDSLRTFCCPRGEQPFCQWIALNKGNCNPGCPDANMVEVGSYKKACNNGKAQVACCRGSTPALDVYRQYKWYGKENDCATELGAKMCGWSSTFNTLLTSSWDGSGAQDCRDSKGKKGTRPLCGDESDSSKAHFINCQWTDNFDLGLTSIADREQCSGNCPLGKIKVALEENEDMCKHGTMAFCCDAESTITRKDIDKSDVRDALKAWVKHPTCPSVTDNKGLSSRSTGAGAVSASDQLATLVRRAGAPLPSASVAVLAIQNILEHAPDSPDTREDRKIWDEAVSTRWQHVSAANLASMWNPLKGEVSTALASVNTLCHMNEWEDEMEEDDGGTSSSRPLVCPLKNLRYLNPSIIEDPDDAAEELFGPELTQDLDDVIEEWSWPLQWGLGFERRGIGKPRPFKTKCPDNTVFTIMSEEYINGDNGEALAKANNDDDKFFVNNNGGNCGSSKVDDDGDEDDEDWVSEHIMELQTIRNFIEFSMGVKSSLKDRTTALRIKVKAPFNPAVKGQLAICSMWKDAFLNGFPAWTKAGNTNTPKVELYSKLGSVTDPSDMVNCETVLNGYKALIWKLKEPVGVGTWRQQCSRTTQLHGETALSHIQMVIGVWQYLNNDKVLEKLANVHIAVADFLDEFEKLYRIQYPKTGPMGLSDIHWRSFISGHFDNMVAFTQEWTKLRLQELQKNWNKHLNDLSQELQKTKSGTARAAQLTSDITTARDILKDVRSNWDTLRTDVEFDTDIFKLN</sequence>
<evidence type="ECO:0000259" key="12">
    <source>
        <dbReference type="PROSITE" id="PS51910"/>
    </source>
</evidence>
<evidence type="ECO:0000256" key="2">
    <source>
        <dbReference type="ARBA" id="ARBA00004613"/>
    </source>
</evidence>
<keyword evidence="6 11" id="KW-0378">Hydrolase</keyword>
<dbReference type="InterPro" id="IPR001579">
    <property type="entry name" value="Glyco_hydro_18_chit_AS"/>
</dbReference>
<organism evidence="13 14">
    <name type="scientific">Fusarium oxysporum NRRL 32931</name>
    <dbReference type="NCBI Taxonomy" id="660029"/>
    <lineage>
        <taxon>Eukaryota</taxon>
        <taxon>Fungi</taxon>
        <taxon>Dikarya</taxon>
        <taxon>Ascomycota</taxon>
        <taxon>Pezizomycotina</taxon>
        <taxon>Sordariomycetes</taxon>
        <taxon>Hypocreomycetidae</taxon>
        <taxon>Hypocreales</taxon>
        <taxon>Nectriaceae</taxon>
        <taxon>Fusarium</taxon>
        <taxon>Fusarium oxysporum species complex</taxon>
    </lineage>
</organism>
<dbReference type="OrthoDB" id="73875at2759"/>
<dbReference type="InterPro" id="IPR017853">
    <property type="entry name" value="GH"/>
</dbReference>
<evidence type="ECO:0000256" key="10">
    <source>
        <dbReference type="ARBA" id="ARBA00023326"/>
    </source>
</evidence>
<evidence type="ECO:0000256" key="11">
    <source>
        <dbReference type="RuleBase" id="RU000489"/>
    </source>
</evidence>
<evidence type="ECO:0000256" key="6">
    <source>
        <dbReference type="ARBA" id="ARBA00022801"/>
    </source>
</evidence>
<keyword evidence="10" id="KW-0624">Polysaccharide degradation</keyword>
<dbReference type="EMBL" id="JH717842">
    <property type="protein sequence ID" value="EWY92143.1"/>
    <property type="molecule type" value="Genomic_DNA"/>
</dbReference>
<dbReference type="PROSITE" id="PS01095">
    <property type="entry name" value="GH18_1"/>
    <property type="match status" value="1"/>
</dbReference>
<dbReference type="PANTHER" id="PTHR11177:SF402">
    <property type="entry name" value="CHITINASE"/>
    <property type="match status" value="1"/>
</dbReference>
<dbReference type="GO" id="GO:0000272">
    <property type="term" value="P:polysaccharide catabolic process"/>
    <property type="evidence" value="ECO:0007669"/>
    <property type="project" value="UniProtKB-KW"/>
</dbReference>
<dbReference type="Gene3D" id="3.20.20.80">
    <property type="entry name" value="Glycosidases"/>
    <property type="match status" value="1"/>
</dbReference>
<dbReference type="InterPro" id="IPR001223">
    <property type="entry name" value="Glyco_hydro18_cat"/>
</dbReference>
<accession>W9IB40</accession>
<evidence type="ECO:0000256" key="4">
    <source>
        <dbReference type="ARBA" id="ARBA00012729"/>
    </source>
</evidence>
<dbReference type="Proteomes" id="UP000030753">
    <property type="component" value="Unassembled WGS sequence"/>
</dbReference>
<dbReference type="HOGENOM" id="CLU_001837_0_0_1"/>
<dbReference type="GO" id="GO:0008843">
    <property type="term" value="F:endochitinase activity"/>
    <property type="evidence" value="ECO:0007669"/>
    <property type="project" value="UniProtKB-EC"/>
</dbReference>
<dbReference type="SUPFAM" id="SSF54556">
    <property type="entry name" value="Chitinase insertion domain"/>
    <property type="match status" value="1"/>
</dbReference>
<keyword evidence="5" id="KW-0964">Secreted</keyword>
<evidence type="ECO:0000256" key="1">
    <source>
        <dbReference type="ARBA" id="ARBA00000822"/>
    </source>
</evidence>
<keyword evidence="7" id="KW-0146">Chitin degradation</keyword>